<keyword evidence="4" id="KW-1185">Reference proteome</keyword>
<feature type="coiled-coil region" evidence="1">
    <location>
        <begin position="235"/>
        <end position="335"/>
    </location>
</feature>
<dbReference type="InterPro" id="IPR029063">
    <property type="entry name" value="SAM-dependent_MTases_sf"/>
</dbReference>
<dbReference type="SUPFAM" id="SSF53448">
    <property type="entry name" value="Nucleotide-diphospho-sugar transferases"/>
    <property type="match status" value="2"/>
</dbReference>
<dbReference type="STRING" id="526218.Sterm_2408"/>
<organism evidence="3 4">
    <name type="scientific">Sebaldella termitidis (strain ATCC 33386 / NCTC 11300)</name>
    <dbReference type="NCBI Taxonomy" id="526218"/>
    <lineage>
        <taxon>Bacteria</taxon>
        <taxon>Fusobacteriati</taxon>
        <taxon>Fusobacteriota</taxon>
        <taxon>Fusobacteriia</taxon>
        <taxon>Fusobacteriales</taxon>
        <taxon>Leptotrichiaceae</taxon>
        <taxon>Sebaldella</taxon>
    </lineage>
</organism>
<dbReference type="Pfam" id="PF13578">
    <property type="entry name" value="Methyltransf_24"/>
    <property type="match status" value="1"/>
</dbReference>
<gene>
    <name evidence="3" type="ordered locus">Sterm_2408</name>
</gene>
<dbReference type="SUPFAM" id="SSF52540">
    <property type="entry name" value="P-loop containing nucleoside triphosphate hydrolases"/>
    <property type="match status" value="1"/>
</dbReference>
<keyword evidence="1" id="KW-0175">Coiled coil</keyword>
<dbReference type="CAZy" id="GT2">
    <property type="family name" value="Glycosyltransferase Family 2"/>
</dbReference>
<dbReference type="InterPro" id="IPR029044">
    <property type="entry name" value="Nucleotide-diphossugar_trans"/>
</dbReference>
<dbReference type="KEGG" id="str:Sterm_2408"/>
<dbReference type="Gene3D" id="3.90.550.10">
    <property type="entry name" value="Spore Coat Polysaccharide Biosynthesis Protein SpsA, Chain A"/>
    <property type="match status" value="2"/>
</dbReference>
<dbReference type="CDD" id="cd04186">
    <property type="entry name" value="GT_2_like_c"/>
    <property type="match status" value="1"/>
</dbReference>
<dbReference type="Gene3D" id="3.40.50.2000">
    <property type="entry name" value="Glycogen Phosphorylase B"/>
    <property type="match status" value="1"/>
</dbReference>
<dbReference type="InterPro" id="IPR027417">
    <property type="entry name" value="P-loop_NTPase"/>
</dbReference>
<dbReference type="InterPro" id="IPR002201">
    <property type="entry name" value="Glyco_trans_9"/>
</dbReference>
<dbReference type="eggNOG" id="COG1216">
    <property type="taxonomic scope" value="Bacteria"/>
</dbReference>
<dbReference type="PANTHER" id="PTHR43179">
    <property type="entry name" value="RHAMNOSYLTRANSFERASE WBBL"/>
    <property type="match status" value="1"/>
</dbReference>
<reference evidence="4" key="1">
    <citation type="submission" date="2009-09" db="EMBL/GenBank/DDBJ databases">
        <title>The complete chromosome of Sebaldella termitidis ATCC 33386.</title>
        <authorList>
            <consortium name="US DOE Joint Genome Institute (JGI-PGF)"/>
            <person name="Lucas S."/>
            <person name="Copeland A."/>
            <person name="Lapidus A."/>
            <person name="Glavina del Rio T."/>
            <person name="Dalin E."/>
            <person name="Tice H."/>
            <person name="Bruce D."/>
            <person name="Goodwin L."/>
            <person name="Pitluck S."/>
            <person name="Kyrpides N."/>
            <person name="Mavromatis K."/>
            <person name="Ivanova N."/>
            <person name="Mikhailova N."/>
            <person name="Sims D."/>
            <person name="Meincke L."/>
            <person name="Brettin T."/>
            <person name="Detter J.C."/>
            <person name="Han C."/>
            <person name="Larimer F."/>
            <person name="Land M."/>
            <person name="Hauser L."/>
            <person name="Markowitz V."/>
            <person name="Cheng J.F."/>
            <person name="Hugenholtz P."/>
            <person name="Woyke T."/>
            <person name="Wu D."/>
            <person name="Eisen J.A."/>
        </authorList>
    </citation>
    <scope>NUCLEOTIDE SEQUENCE [LARGE SCALE GENOMIC DNA]</scope>
    <source>
        <strain evidence="4">ATCC 33386 / NCTC 11300</strain>
    </source>
</reference>
<proteinExistence type="predicted"/>
<dbReference type="Pfam" id="PF00535">
    <property type="entry name" value="Glycos_transf_2"/>
    <property type="match status" value="2"/>
</dbReference>
<dbReference type="SUPFAM" id="SSF53335">
    <property type="entry name" value="S-adenosyl-L-methionine-dependent methyltransferases"/>
    <property type="match status" value="1"/>
</dbReference>
<feature type="domain" description="Glycosyltransferase 2-like" evidence="2">
    <location>
        <begin position="758"/>
        <end position="935"/>
    </location>
</feature>
<dbReference type="eggNOG" id="COG0859">
    <property type="taxonomic scope" value="Bacteria"/>
</dbReference>
<evidence type="ECO:0000313" key="3">
    <source>
        <dbReference type="EMBL" id="ACZ09261.1"/>
    </source>
</evidence>
<dbReference type="Pfam" id="PF01075">
    <property type="entry name" value="Glyco_transf_9"/>
    <property type="match status" value="1"/>
</dbReference>
<evidence type="ECO:0000256" key="1">
    <source>
        <dbReference type="SAM" id="Coils"/>
    </source>
</evidence>
<dbReference type="GO" id="GO:0016757">
    <property type="term" value="F:glycosyltransferase activity"/>
    <property type="evidence" value="ECO:0007669"/>
    <property type="project" value="UniProtKB-KW"/>
</dbReference>
<name>D1ALB8_SEBTE</name>
<protein>
    <submittedName>
        <fullName evidence="3">Glycosyl transferase family 2</fullName>
    </submittedName>
</protein>
<dbReference type="CDD" id="cd04184">
    <property type="entry name" value="GT2_RfbC_Mx_like"/>
    <property type="match status" value="1"/>
</dbReference>
<reference evidence="3 4" key="2">
    <citation type="journal article" date="2010" name="Stand. Genomic Sci.">
        <title>Complete genome sequence of Sebaldella termitidis type strain (NCTC 11300).</title>
        <authorList>
            <person name="Harmon-Smith M."/>
            <person name="Celia L."/>
            <person name="Chertkov O."/>
            <person name="Lapidus A."/>
            <person name="Copeland A."/>
            <person name="Glavina Del Rio T."/>
            <person name="Nolan M."/>
            <person name="Lucas S."/>
            <person name="Tice H."/>
            <person name="Cheng J.F."/>
            <person name="Han C."/>
            <person name="Detter J.C."/>
            <person name="Bruce D."/>
            <person name="Goodwin L."/>
            <person name="Pitluck S."/>
            <person name="Pati A."/>
            <person name="Liolios K."/>
            <person name="Ivanova N."/>
            <person name="Mavromatis K."/>
            <person name="Mikhailova N."/>
            <person name="Chen A."/>
            <person name="Palaniappan K."/>
            <person name="Land M."/>
            <person name="Hauser L."/>
            <person name="Chang Y.J."/>
            <person name="Jeffries C.D."/>
            <person name="Brettin T."/>
            <person name="Goker M."/>
            <person name="Beck B."/>
            <person name="Bristow J."/>
            <person name="Eisen J.A."/>
            <person name="Markowitz V."/>
            <person name="Hugenholtz P."/>
            <person name="Kyrpides N.C."/>
            <person name="Klenk H.P."/>
            <person name="Chen F."/>
        </authorList>
    </citation>
    <scope>NUCLEOTIDE SEQUENCE [LARGE SCALE GENOMIC DNA]</scope>
    <source>
        <strain evidence="4">ATCC 33386 / NCTC 11300</strain>
    </source>
</reference>
<accession>D1ALB8</accession>
<feature type="domain" description="Glycosyltransferase 2-like" evidence="2">
    <location>
        <begin position="497"/>
        <end position="659"/>
    </location>
</feature>
<evidence type="ECO:0000313" key="4">
    <source>
        <dbReference type="Proteomes" id="UP000000845"/>
    </source>
</evidence>
<sequence length="1334" mass="155712">MEIKNTSAFIKPKKLDFRGSSWIGHVPFGSWLITELNPKVFVELGTHKGMSFLTFSQSILENNLQTKAYAVDTWSGDHQAGYYGDEIYIELKDYIDENYPEFTFLKKMTFDEAAESFENGSVDLLHIDGLHTYEAVKHDFEVWFPKLSDRGVVIFHDTFEKKKDFGVYKFWEEILKKYPGFEFKFWHGLGVLLVGENRNEYLLELCENNGENEKFKLFNSFFEKLANDLRIVAEREILEENLKQEVEYAKSLEKRIRGDERTLEELQSLRQRLESDVNSQSEEKNLIKKELKILTKKLKILTKKLNDLEIIKDDFKKINRENEELRNQLNRVYLSRSWKFSRGVRALENIIHGKGIRGNKERFKKNWYLKNNPDVFESGGDPYEHYMSHGKHEGRLGAPDTFLVRNYRRLRIVKTAYKTAKSKDIKFSYIIKKGFETYKYYGISGVKEKIVFSINPKITNNEDMYQKWVELYDELSIEDIFEMKESIENFQYKPLISVLMPVYNTDIHFLKQALDSVIEQTYDNWELCIADDNSPNEEVREILKEYENKDSRIKVIYRKENGHISLASNSALELVTGEFTALMDHDDLIPKHALYMVVWEINRKKGLVDLIYTDEDKIDGENIRYDPYFKMEWNETLINSQNFVAHLGIYRTSILKKIGGFRKGFEGSQDYDILLRFLREISSDRISHIPHVLYHWRIFKGNHTFSTDNHNISDDSAYKALKEHYEILKEDVRILPVDNFPGCWKIKRQQKTILPKVSLIIPTRDRVEILKNCVDGLQKNTDYDDFEVIIVDNDSKEKKTLEYFDKISADSRIKILKVEGEFNYSKLNNLAVKEAKGEYLVFMNNDLEIIKNDWLKEMISTFSEENVGIVGAKLYYSNNTIQHAGCVTGVYGVAGHIHKHLPKNSPGYFGRLGLIHNVSAVTGACLAISKKIFEEVNGFDEEKLKVSYNDVDLCLKVRDKGYKIIFNPEVELYHLESISRGKDESKYKKELNRNERREMISRYGEKLKYDPYYSVNLSLENEDVTYSFSPRKTKPWRDYIEFVCPFHRGDVLIGIQVANYCVSIGKKVRFHVSEKLVDWVRDFSPNFEVLEIPIGIPQAHETMNYFEKAVNFVEKRKDFSGKIARSHPKMDFDFMGLNIVEHMLNELEISIDTKIEPLKPSVDDEVVRKAKEILEKFGDGKIVLLHPFGGWNLKSIPSKMIHKLIEICKKENVKLIQIGGKNDKKVEKLDGWILENYSLSQWRSIFEQSEALIGIDSWTSHLGAILGIKQITLYGSTRARDVNIKKFLTNQNEKNIILDTIVDCSPCHSLKCKYSHKSCIGYELNEQKIKGVIG</sequence>
<dbReference type="HOGENOM" id="CLU_005003_1_0_0"/>
<dbReference type="EMBL" id="CP001739">
    <property type="protein sequence ID" value="ACZ09261.1"/>
    <property type="molecule type" value="Genomic_DNA"/>
</dbReference>
<dbReference type="Gene3D" id="3.40.50.150">
    <property type="entry name" value="Vaccinia Virus protein VP39"/>
    <property type="match status" value="1"/>
</dbReference>
<evidence type="ECO:0000259" key="2">
    <source>
        <dbReference type="Pfam" id="PF00535"/>
    </source>
</evidence>
<dbReference type="eggNOG" id="COG1215">
    <property type="taxonomic scope" value="Bacteria"/>
</dbReference>
<keyword evidence="3" id="KW-0808">Transferase</keyword>
<dbReference type="Proteomes" id="UP000000845">
    <property type="component" value="Chromosome"/>
</dbReference>
<dbReference type="RefSeq" id="WP_012861855.1">
    <property type="nucleotide sequence ID" value="NC_013517.1"/>
</dbReference>
<dbReference type="SUPFAM" id="SSF53756">
    <property type="entry name" value="UDP-Glycosyltransferase/glycogen phosphorylase"/>
    <property type="match status" value="1"/>
</dbReference>
<dbReference type="CAZy" id="GT9">
    <property type="family name" value="Glycosyltransferase Family 9"/>
</dbReference>
<dbReference type="PANTHER" id="PTHR43179:SF7">
    <property type="entry name" value="RHAMNOSYLTRANSFERASE WBBL"/>
    <property type="match status" value="1"/>
</dbReference>
<dbReference type="InterPro" id="IPR001173">
    <property type="entry name" value="Glyco_trans_2-like"/>
</dbReference>